<proteinExistence type="predicted"/>
<sequence>MRIFSKGTLRNYWEKYPDARPALETWYSILEEIDFKNPNEVIKFFKDADTIKNNRIIFNICKNKYRLIVKFEYQLNFAFVRFIGTHKEYDKLIDIENI</sequence>
<dbReference type="Pfam" id="PF09907">
    <property type="entry name" value="HigB_toxin"/>
    <property type="match status" value="1"/>
</dbReference>
<dbReference type="InterPro" id="IPR018669">
    <property type="entry name" value="Toxin_HigB"/>
</dbReference>
<dbReference type="Proteomes" id="UP001204144">
    <property type="component" value="Unassembled WGS sequence"/>
</dbReference>
<name>A0AAE3KRI2_9BACT</name>
<keyword evidence="2" id="KW-1185">Reference proteome</keyword>
<accession>A0AAE3KRI2</accession>
<organism evidence="1 2">
    <name type="scientific">Lacihabitans soyangensis</name>
    <dbReference type="NCBI Taxonomy" id="869394"/>
    <lineage>
        <taxon>Bacteria</taxon>
        <taxon>Pseudomonadati</taxon>
        <taxon>Bacteroidota</taxon>
        <taxon>Cytophagia</taxon>
        <taxon>Cytophagales</taxon>
        <taxon>Leadbetterellaceae</taxon>
        <taxon>Lacihabitans</taxon>
    </lineage>
</organism>
<dbReference type="GO" id="GO:0110001">
    <property type="term" value="C:toxin-antitoxin complex"/>
    <property type="evidence" value="ECO:0007669"/>
    <property type="project" value="InterPro"/>
</dbReference>
<dbReference type="GO" id="GO:0004519">
    <property type="term" value="F:endonuclease activity"/>
    <property type="evidence" value="ECO:0007669"/>
    <property type="project" value="InterPro"/>
</dbReference>
<comment type="caution">
    <text evidence="1">The sequence shown here is derived from an EMBL/GenBank/DDBJ whole genome shotgun (WGS) entry which is preliminary data.</text>
</comment>
<gene>
    <name evidence="1" type="ORF">EGI31_04715</name>
</gene>
<evidence type="ECO:0000313" key="2">
    <source>
        <dbReference type="Proteomes" id="UP001204144"/>
    </source>
</evidence>
<dbReference type="RefSeq" id="WP_255036004.1">
    <property type="nucleotide sequence ID" value="NZ_RJUF01000007.1"/>
</dbReference>
<protein>
    <submittedName>
        <fullName evidence="1">Type II toxin-antitoxin system HigB family toxin</fullName>
    </submittedName>
</protein>
<evidence type="ECO:0000313" key="1">
    <source>
        <dbReference type="EMBL" id="MCP9762247.1"/>
    </source>
</evidence>
<reference evidence="1 2" key="1">
    <citation type="submission" date="2018-11" db="EMBL/GenBank/DDBJ databases">
        <title>Novel bacteria species description.</title>
        <authorList>
            <person name="Han J.-H."/>
        </authorList>
    </citation>
    <scope>NUCLEOTIDE SEQUENCE [LARGE SCALE GENOMIC DNA]</scope>
    <source>
        <strain evidence="1 2">KCTC23259</strain>
    </source>
</reference>
<dbReference type="EMBL" id="RJUF01000007">
    <property type="protein sequence ID" value="MCP9762247.1"/>
    <property type="molecule type" value="Genomic_DNA"/>
</dbReference>
<dbReference type="GO" id="GO:0003723">
    <property type="term" value="F:RNA binding"/>
    <property type="evidence" value="ECO:0007669"/>
    <property type="project" value="InterPro"/>
</dbReference>
<dbReference type="AlphaFoldDB" id="A0AAE3KRI2"/>